<reference evidence="5" key="3">
    <citation type="submission" date="2023-07" db="EMBL/GenBank/DDBJ databases">
        <title>Identification of Pectobacterium versatile causing blackleg of potato from New York State with a whole genome sequencing approach.</title>
        <authorList>
            <person name="Ma X."/>
            <person name="Swingle B."/>
        </authorList>
    </citation>
    <scope>NUCLEOTIDE SEQUENCE [LARGE SCALE GENOMIC DNA]</scope>
    <source>
        <strain evidence="5">NY1588A</strain>
    </source>
</reference>
<proteinExistence type="predicted"/>
<dbReference type="Pfam" id="PF09346">
    <property type="entry name" value="SMI1_KNR4"/>
    <property type="match status" value="1"/>
</dbReference>
<evidence type="ECO:0000313" key="4">
    <source>
        <dbReference type="Proteomes" id="UP000008044"/>
    </source>
</evidence>
<dbReference type="SUPFAM" id="SSF160631">
    <property type="entry name" value="SMI1/KNR4-like"/>
    <property type="match status" value="1"/>
</dbReference>
<dbReference type="RefSeq" id="WP_014701895.1">
    <property type="nucleotide sequence ID" value="NC_017845.1"/>
</dbReference>
<evidence type="ECO:0000259" key="1">
    <source>
        <dbReference type="SMART" id="SM00860"/>
    </source>
</evidence>
<dbReference type="HOGENOM" id="CLU_115772_2_1_6"/>
<dbReference type="Proteomes" id="UP000008044">
    <property type="component" value="Chromosome"/>
</dbReference>
<accession>A0A0H3IBQ6</accession>
<dbReference type="KEGG" id="pec:W5S_4469"/>
<evidence type="ECO:0000313" key="3">
    <source>
        <dbReference type="EMBL" id="MBI0557113.1"/>
    </source>
</evidence>
<name>A0A0H3IBQ6_PECPM</name>
<dbReference type="EMBL" id="CP003415">
    <property type="protein sequence ID" value="AFI92515.1"/>
    <property type="molecule type" value="Genomic_DNA"/>
</dbReference>
<sequence>MAELISPQKKLTPQEMSDFESIFSVSIPDSFKDHYLKINGGFVSESDVEAELWGLPVNGFNPIKHGKLTIERLIEDIHEIKPNNGKNGVWGYKQFVPFSYDLGGNIIFISLKYDDWGEVHLYAPDGGNIINIDSSFTSFLRRLYKMD</sequence>
<evidence type="ECO:0000313" key="5">
    <source>
        <dbReference type="Proteomes" id="UP001194579"/>
    </source>
</evidence>
<protein>
    <submittedName>
        <fullName evidence="2">Protein involved in beta-1 3-glucan synthesis-like protein</fullName>
    </submittedName>
    <submittedName>
        <fullName evidence="3">SMI1/KNR4 family protein</fullName>
    </submittedName>
</protein>
<dbReference type="Proteomes" id="UP001194579">
    <property type="component" value="Unassembled WGS sequence"/>
</dbReference>
<gene>
    <name evidence="2" type="ordered locus">W5S_4469</name>
    <name evidence="3" type="ORF">F6Q06_21880</name>
</gene>
<dbReference type="InterPro" id="IPR037883">
    <property type="entry name" value="Knr4/Smi1-like_sf"/>
</dbReference>
<dbReference type="Gene3D" id="3.40.1580.10">
    <property type="entry name" value="SMI1/KNR4-like"/>
    <property type="match status" value="1"/>
</dbReference>
<reference evidence="2 4" key="1">
    <citation type="journal article" date="2012" name="J. Bacteriol.">
        <title>Genome sequence of Pectobacterium sp. strain SCC3193.</title>
        <authorList>
            <person name="Koskinen J.P."/>
            <person name="Laine P."/>
            <person name="Niemi O."/>
            <person name="Nykyri J."/>
            <person name="Harjunpaa H."/>
            <person name="Auvinen P."/>
            <person name="Paulin L."/>
            <person name="Pirhonen M."/>
            <person name="Palva T."/>
            <person name="Holm L."/>
        </authorList>
    </citation>
    <scope>NUCLEOTIDE SEQUENCE [LARGE SCALE GENOMIC DNA]</scope>
    <source>
        <strain evidence="2 4">SCC3193</strain>
    </source>
</reference>
<dbReference type="SMART" id="SM00860">
    <property type="entry name" value="SMI1_KNR4"/>
    <property type="match status" value="1"/>
</dbReference>
<organism evidence="2 4">
    <name type="scientific">Pectobacterium parmentieri</name>
    <dbReference type="NCBI Taxonomy" id="1905730"/>
    <lineage>
        <taxon>Bacteria</taxon>
        <taxon>Pseudomonadati</taxon>
        <taxon>Pseudomonadota</taxon>
        <taxon>Gammaproteobacteria</taxon>
        <taxon>Enterobacterales</taxon>
        <taxon>Pectobacteriaceae</taxon>
        <taxon>Pectobacterium</taxon>
    </lineage>
</organism>
<dbReference type="AlphaFoldDB" id="A0A0H3IBQ6"/>
<feature type="domain" description="Knr4/Smi1-like" evidence="1">
    <location>
        <begin position="10"/>
        <end position="142"/>
    </location>
</feature>
<reference evidence="3" key="4">
    <citation type="submission" date="2024-05" db="EMBL/GenBank/DDBJ databases">
        <title>Identification of Pectobacterium versatile causing blackleg of potato from New York State with a whole genome sequencing approach.</title>
        <authorList>
            <person name="Ma X."/>
            <person name="Swingle B."/>
        </authorList>
    </citation>
    <scope>NUCLEOTIDE SEQUENCE</scope>
    <source>
        <strain evidence="3">NY1588A</strain>
    </source>
</reference>
<reference evidence="2" key="2">
    <citation type="submission" date="2012-03" db="EMBL/GenBank/DDBJ databases">
        <authorList>
            <person name="Koskinen P."/>
            <person name="Laine P."/>
            <person name="Niemi O."/>
            <person name="Nykyri J."/>
            <person name="Harjunpaa H."/>
            <person name="Auvinen P."/>
            <person name="Paulin L."/>
            <person name="Pirhonen M."/>
            <person name="Palva T."/>
            <person name="Holm L."/>
        </authorList>
    </citation>
    <scope>NUCLEOTIDE SEQUENCE</scope>
    <source>
        <strain evidence="2">SCC3193</strain>
    </source>
</reference>
<keyword evidence="5" id="KW-1185">Reference proteome</keyword>
<dbReference type="EMBL" id="WABS01000065">
    <property type="protein sequence ID" value="MBI0557113.1"/>
    <property type="molecule type" value="Genomic_DNA"/>
</dbReference>
<dbReference type="eggNOG" id="ENOG50333QN">
    <property type="taxonomic scope" value="Bacteria"/>
</dbReference>
<dbReference type="InterPro" id="IPR018958">
    <property type="entry name" value="Knr4/Smi1-like_dom"/>
</dbReference>
<evidence type="ECO:0000313" key="2">
    <source>
        <dbReference type="EMBL" id="AFI92515.1"/>
    </source>
</evidence>